<evidence type="ECO:0000313" key="4">
    <source>
        <dbReference type="Proteomes" id="UP001242288"/>
    </source>
</evidence>
<proteinExistence type="predicted"/>
<reference evidence="2" key="1">
    <citation type="submission" date="2022-06" db="EMBL/GenBank/DDBJ databases">
        <title>PHB producers.</title>
        <authorList>
            <person name="Besaury L."/>
        </authorList>
    </citation>
    <scope>NUCLEOTIDE SEQUENCE</scope>
    <source>
        <strain evidence="2 3">SEWS6</strain>
    </source>
</reference>
<evidence type="ECO:0000313" key="1">
    <source>
        <dbReference type="EMBL" id="MCX4150991.1"/>
    </source>
</evidence>
<sequence length="91" mass="10258">MHTSSRLLCRLAFLGTPWTVDGPAPTKLPGCRNRVYHLGLAFGWMSVAGVHDRRKFMQRTVKNSMARVYLRYAFTGSFYAAPRIPPSRTGV</sequence>
<comment type="caution">
    <text evidence="2">The sequence shown here is derived from an EMBL/GenBank/DDBJ whole genome shotgun (WGS) entry which is preliminary data.</text>
</comment>
<evidence type="ECO:0000313" key="3">
    <source>
        <dbReference type="Proteomes" id="UP001209412"/>
    </source>
</evidence>
<dbReference type="AlphaFoldDB" id="A0AAP5ESB9"/>
<organism evidence="2 4">
    <name type="scientific">Paraburkholderia madseniana</name>
    <dbReference type="NCBI Taxonomy" id="2599607"/>
    <lineage>
        <taxon>Bacteria</taxon>
        <taxon>Pseudomonadati</taxon>
        <taxon>Pseudomonadota</taxon>
        <taxon>Betaproteobacteria</taxon>
        <taxon>Burkholderiales</taxon>
        <taxon>Burkholderiaceae</taxon>
        <taxon>Paraburkholderia</taxon>
    </lineage>
</organism>
<dbReference type="RefSeq" id="WP_266241729.1">
    <property type="nucleotide sequence ID" value="NZ_JAMXWF010000048.1"/>
</dbReference>
<dbReference type="Proteomes" id="UP001242288">
    <property type="component" value="Unassembled WGS sequence"/>
</dbReference>
<dbReference type="EMBL" id="JAMXWF010000048">
    <property type="protein sequence ID" value="MDQ6412806.1"/>
    <property type="molecule type" value="Genomic_DNA"/>
</dbReference>
<accession>A0AAP5ESB9</accession>
<gene>
    <name evidence="2" type="ORF">NIE36_37415</name>
    <name evidence="1" type="ORF">OSB80_37500</name>
</gene>
<protein>
    <submittedName>
        <fullName evidence="2">Uncharacterized protein</fullName>
    </submittedName>
</protein>
<dbReference type="EMBL" id="JAPKHW010000048">
    <property type="protein sequence ID" value="MCX4150991.1"/>
    <property type="molecule type" value="Genomic_DNA"/>
</dbReference>
<name>A0AAP5ESB9_9BURK</name>
<dbReference type="Proteomes" id="UP001209412">
    <property type="component" value="Unassembled WGS sequence"/>
</dbReference>
<keyword evidence="3" id="KW-1185">Reference proteome</keyword>
<evidence type="ECO:0000313" key="2">
    <source>
        <dbReference type="EMBL" id="MDQ6412806.1"/>
    </source>
</evidence>